<evidence type="ECO:0000256" key="8">
    <source>
        <dbReference type="HAMAP-Rule" id="MF_00265"/>
    </source>
</evidence>
<dbReference type="PANTHER" id="PTHR33653">
    <property type="entry name" value="RIBONUCLEASE VAPC2"/>
    <property type="match status" value="1"/>
</dbReference>
<dbReference type="Proteomes" id="UP000633219">
    <property type="component" value="Unassembled WGS sequence"/>
</dbReference>
<dbReference type="EC" id="3.1.-.-" evidence="8"/>
<dbReference type="InterPro" id="IPR022907">
    <property type="entry name" value="VapC_family"/>
</dbReference>
<keyword evidence="11" id="KW-1185">Reference proteome</keyword>
<dbReference type="Pfam" id="PF01850">
    <property type="entry name" value="PIN"/>
    <property type="match status" value="1"/>
</dbReference>
<evidence type="ECO:0000256" key="5">
    <source>
        <dbReference type="ARBA" id="ARBA00022801"/>
    </source>
</evidence>
<dbReference type="GO" id="GO:0000287">
    <property type="term" value="F:magnesium ion binding"/>
    <property type="evidence" value="ECO:0007669"/>
    <property type="project" value="UniProtKB-UniRule"/>
</dbReference>
<dbReference type="GO" id="GO:0004540">
    <property type="term" value="F:RNA nuclease activity"/>
    <property type="evidence" value="ECO:0007669"/>
    <property type="project" value="InterPro"/>
</dbReference>
<evidence type="ECO:0000256" key="3">
    <source>
        <dbReference type="ARBA" id="ARBA00022722"/>
    </source>
</evidence>
<keyword evidence="6 8" id="KW-0460">Magnesium</keyword>
<evidence type="ECO:0000256" key="7">
    <source>
        <dbReference type="ARBA" id="ARBA00038093"/>
    </source>
</evidence>
<dbReference type="InterPro" id="IPR050556">
    <property type="entry name" value="Type_II_TA_system_RNase"/>
</dbReference>
<protein>
    <recommendedName>
        <fullName evidence="8">Ribonuclease VapC</fullName>
        <shortName evidence="8">RNase VapC</shortName>
        <ecNumber evidence="8">3.1.-.-</ecNumber>
    </recommendedName>
    <alternativeName>
        <fullName evidence="8">Toxin VapC</fullName>
    </alternativeName>
</protein>
<keyword evidence="5 8" id="KW-0378">Hydrolase</keyword>
<comment type="similarity">
    <text evidence="7 8">Belongs to the PINc/VapC protein family.</text>
</comment>
<dbReference type="Gene3D" id="3.40.50.1010">
    <property type="entry name" value="5'-nuclease"/>
    <property type="match status" value="1"/>
</dbReference>
<comment type="cofactor">
    <cofactor evidence="1 8">
        <name>Mg(2+)</name>
        <dbReference type="ChEBI" id="CHEBI:18420"/>
    </cofactor>
</comment>
<dbReference type="RefSeq" id="WP_201653448.1">
    <property type="nucleotide sequence ID" value="NZ_JAEQNC010000002.1"/>
</dbReference>
<keyword evidence="4 8" id="KW-0479">Metal-binding</keyword>
<evidence type="ECO:0000259" key="9">
    <source>
        <dbReference type="Pfam" id="PF01850"/>
    </source>
</evidence>
<gene>
    <name evidence="8" type="primary">vapC</name>
    <name evidence="10" type="ORF">JJB09_03990</name>
</gene>
<accession>A0A937CJJ8</accession>
<dbReference type="HAMAP" id="MF_00265">
    <property type="entry name" value="VapC_Nob1"/>
    <property type="match status" value="1"/>
</dbReference>
<evidence type="ECO:0000256" key="2">
    <source>
        <dbReference type="ARBA" id="ARBA00022649"/>
    </source>
</evidence>
<dbReference type="InterPro" id="IPR002716">
    <property type="entry name" value="PIN_dom"/>
</dbReference>
<comment type="caution">
    <text evidence="10">The sequence shown here is derived from an EMBL/GenBank/DDBJ whole genome shotgun (WGS) entry which is preliminary data.</text>
</comment>
<sequence>MTSCAYMLDTNIVSDLLKNPRGGVSRKVRHYGIEAICVSSIVASEMRYGALKRGSARLVDAIEDVLSRIQLFDYDDSAAVSYAAMRCGLERRGSPIGTTDLFIAAHALSLDLTLVTDNVREFSRVEGLKVENWIERDGVDDK</sequence>
<dbReference type="CDD" id="cd18748">
    <property type="entry name" value="PIN_VapC4-5_FitB-like"/>
    <property type="match status" value="1"/>
</dbReference>
<dbReference type="SUPFAM" id="SSF88723">
    <property type="entry name" value="PIN domain-like"/>
    <property type="match status" value="1"/>
</dbReference>
<feature type="domain" description="PIN" evidence="9">
    <location>
        <begin position="6"/>
        <end position="127"/>
    </location>
</feature>
<evidence type="ECO:0000256" key="4">
    <source>
        <dbReference type="ARBA" id="ARBA00022723"/>
    </source>
</evidence>
<feature type="binding site" evidence="8">
    <location>
        <position position="9"/>
    </location>
    <ligand>
        <name>Mg(2+)</name>
        <dbReference type="ChEBI" id="CHEBI:18420"/>
    </ligand>
</feature>
<proteinExistence type="inferred from homology"/>
<dbReference type="AlphaFoldDB" id="A0A937CJJ8"/>
<organism evidence="10 11">
    <name type="scientific">Rhizobium setariae</name>
    <dbReference type="NCBI Taxonomy" id="2801340"/>
    <lineage>
        <taxon>Bacteria</taxon>
        <taxon>Pseudomonadati</taxon>
        <taxon>Pseudomonadota</taxon>
        <taxon>Alphaproteobacteria</taxon>
        <taxon>Hyphomicrobiales</taxon>
        <taxon>Rhizobiaceae</taxon>
        <taxon>Rhizobium/Agrobacterium group</taxon>
        <taxon>Rhizobium</taxon>
    </lineage>
</organism>
<keyword evidence="2 8" id="KW-1277">Toxin-antitoxin system</keyword>
<keyword evidence="8" id="KW-0800">Toxin</keyword>
<dbReference type="GO" id="GO:0090729">
    <property type="term" value="F:toxin activity"/>
    <property type="evidence" value="ECO:0007669"/>
    <property type="project" value="UniProtKB-KW"/>
</dbReference>
<dbReference type="InterPro" id="IPR029060">
    <property type="entry name" value="PIN-like_dom_sf"/>
</dbReference>
<evidence type="ECO:0000256" key="6">
    <source>
        <dbReference type="ARBA" id="ARBA00022842"/>
    </source>
</evidence>
<dbReference type="GO" id="GO:0016787">
    <property type="term" value="F:hydrolase activity"/>
    <property type="evidence" value="ECO:0007669"/>
    <property type="project" value="UniProtKB-KW"/>
</dbReference>
<evidence type="ECO:0000313" key="11">
    <source>
        <dbReference type="Proteomes" id="UP000633219"/>
    </source>
</evidence>
<reference evidence="10" key="1">
    <citation type="submission" date="2021-01" db="EMBL/GenBank/DDBJ databases">
        <title>Rhizobium sp. strain KVB221 16S ribosomal RNA gene Genome sequencing and assembly.</title>
        <authorList>
            <person name="Kang M."/>
        </authorList>
    </citation>
    <scope>NUCLEOTIDE SEQUENCE</scope>
    <source>
        <strain evidence="10">KVB221</strain>
    </source>
</reference>
<feature type="binding site" evidence="8">
    <location>
        <position position="100"/>
    </location>
    <ligand>
        <name>Mg(2+)</name>
        <dbReference type="ChEBI" id="CHEBI:18420"/>
    </ligand>
</feature>
<dbReference type="EMBL" id="JAEQNC010000002">
    <property type="protein sequence ID" value="MBL0371180.1"/>
    <property type="molecule type" value="Genomic_DNA"/>
</dbReference>
<evidence type="ECO:0000313" key="10">
    <source>
        <dbReference type="EMBL" id="MBL0371180.1"/>
    </source>
</evidence>
<keyword evidence="3 8" id="KW-0540">Nuclease</keyword>
<dbReference type="PANTHER" id="PTHR33653:SF1">
    <property type="entry name" value="RIBONUCLEASE VAPC2"/>
    <property type="match status" value="1"/>
</dbReference>
<evidence type="ECO:0000256" key="1">
    <source>
        <dbReference type="ARBA" id="ARBA00001946"/>
    </source>
</evidence>
<name>A0A937CJJ8_9HYPH</name>
<comment type="function">
    <text evidence="8">Toxic component of a toxin-antitoxin (TA) system. An RNase.</text>
</comment>